<keyword evidence="2" id="KW-1185">Reference proteome</keyword>
<sequence>MKTHSTNYYNTLITVAEDSKANEAYIPEKKEGKVTIANLQYDLLNSSNKEMTSDDLLFEIHSIRKDILDEDKVEERNNYFSKGQPCLRTSPLCKTYGWAIFHDDKGKISLINPNSEKYEELLHNDDIKKIPAMRSSKA</sequence>
<evidence type="ECO:0000313" key="1">
    <source>
        <dbReference type="EMBL" id="GAA4141084.1"/>
    </source>
</evidence>
<proteinExistence type="predicted"/>
<dbReference type="Pfam" id="PF19654">
    <property type="entry name" value="DUF6157"/>
    <property type="match status" value="1"/>
</dbReference>
<dbReference type="Proteomes" id="UP001500101">
    <property type="component" value="Unassembled WGS sequence"/>
</dbReference>
<protein>
    <submittedName>
        <fullName evidence="1">Uncharacterized protein</fullName>
    </submittedName>
</protein>
<gene>
    <name evidence="1" type="ORF">GCM10022216_20750</name>
</gene>
<organism evidence="1 2">
    <name type="scientific">Sphingobacterium kyonggiense</name>
    <dbReference type="NCBI Taxonomy" id="714075"/>
    <lineage>
        <taxon>Bacteria</taxon>
        <taxon>Pseudomonadati</taxon>
        <taxon>Bacteroidota</taxon>
        <taxon>Sphingobacteriia</taxon>
        <taxon>Sphingobacteriales</taxon>
        <taxon>Sphingobacteriaceae</taxon>
        <taxon>Sphingobacterium</taxon>
    </lineage>
</organism>
<accession>A0ABP7YTN9</accession>
<dbReference type="RefSeq" id="WP_344674641.1">
    <property type="nucleotide sequence ID" value="NZ_BAAAZI010000008.1"/>
</dbReference>
<evidence type="ECO:0000313" key="2">
    <source>
        <dbReference type="Proteomes" id="UP001500101"/>
    </source>
</evidence>
<name>A0ABP7YTN9_9SPHI</name>
<dbReference type="EMBL" id="BAAAZI010000008">
    <property type="protein sequence ID" value="GAA4141084.1"/>
    <property type="molecule type" value="Genomic_DNA"/>
</dbReference>
<reference evidence="2" key="1">
    <citation type="journal article" date="2019" name="Int. J. Syst. Evol. Microbiol.">
        <title>The Global Catalogue of Microorganisms (GCM) 10K type strain sequencing project: providing services to taxonomists for standard genome sequencing and annotation.</title>
        <authorList>
            <consortium name="The Broad Institute Genomics Platform"/>
            <consortium name="The Broad Institute Genome Sequencing Center for Infectious Disease"/>
            <person name="Wu L."/>
            <person name="Ma J."/>
        </authorList>
    </citation>
    <scope>NUCLEOTIDE SEQUENCE [LARGE SCALE GENOMIC DNA]</scope>
    <source>
        <strain evidence="2">JCM 16704</strain>
    </source>
</reference>
<comment type="caution">
    <text evidence="1">The sequence shown here is derived from an EMBL/GenBank/DDBJ whole genome shotgun (WGS) entry which is preliminary data.</text>
</comment>
<dbReference type="InterPro" id="IPR046155">
    <property type="entry name" value="DUF6157"/>
</dbReference>